<evidence type="ECO:0000256" key="5">
    <source>
        <dbReference type="RuleBase" id="RU004504"/>
    </source>
</evidence>
<comment type="catalytic activity">
    <reaction evidence="4">
        <text>(sulfur carrier)-H + L-cysteine = (sulfur carrier)-SH + L-alanine</text>
        <dbReference type="Rhea" id="RHEA:43892"/>
        <dbReference type="Rhea" id="RHEA-COMP:14737"/>
        <dbReference type="Rhea" id="RHEA-COMP:14739"/>
        <dbReference type="ChEBI" id="CHEBI:29917"/>
        <dbReference type="ChEBI" id="CHEBI:35235"/>
        <dbReference type="ChEBI" id="CHEBI:57972"/>
        <dbReference type="ChEBI" id="CHEBI:64428"/>
        <dbReference type="EC" id="2.8.1.7"/>
    </reaction>
</comment>
<name>A0A1M5TIT8_9CLOT</name>
<dbReference type="Proteomes" id="UP000184526">
    <property type="component" value="Unassembled WGS sequence"/>
</dbReference>
<dbReference type="RefSeq" id="WP_072829898.1">
    <property type="nucleotide sequence ID" value="NZ_FQXP01000003.1"/>
</dbReference>
<sequence length="454" mass="51208">MNTSSMGKNYKKLIVGIDTKIPLKNGKEVTAINFDNAATTPPFVSVLNSINKFASLYSSSHRGMGYKSQFSTYLYEDGRKVVLEFLNAKEGSTVIYGNNTTDAINKLCNNLYAYNSKYNPKRNIILSTFMEHHSDDLPWRDKFEVKYVKVDDNYRLSLEDLKEKLIEYNDRVALVAVTGASNVTGYTNPIHYIASLAHEYNTKILVDGAQLVPHCSFSMQGSSPMEDIDFVVFSAHKMYAPFGTGVLVGPKDFFNSVAPDYKGGGTIDFVSHKYVKWAEAPERDEAGSPNIMGVVALSTSIKTLERLGMDKISQWEEILTNYTLTRIKNIPDIEIYIDPNDTKNHISIIPFNIKGMSHSMTSKILSYEFGISTRDGCFCAHPYVTKILDLSPEEVLYEIEHNGGEKPGMVRLSFGLYNSLEEIDALVIALNTIVRHKDYYLRLYKNDDFSFFPI</sequence>
<dbReference type="Pfam" id="PF00266">
    <property type="entry name" value="Aminotran_5"/>
    <property type="match status" value="1"/>
</dbReference>
<protein>
    <submittedName>
        <fullName evidence="7">Selenocysteine lyase/Cysteine desulfurase</fullName>
    </submittedName>
</protein>
<evidence type="ECO:0000259" key="6">
    <source>
        <dbReference type="Pfam" id="PF00266"/>
    </source>
</evidence>
<gene>
    <name evidence="7" type="ORF">SAMN02745196_00600</name>
</gene>
<comment type="similarity">
    <text evidence="2">Belongs to the class-V pyridoxal-phosphate-dependent aminotransferase family. Csd subfamily.</text>
</comment>
<evidence type="ECO:0000256" key="4">
    <source>
        <dbReference type="ARBA" id="ARBA00050776"/>
    </source>
</evidence>
<dbReference type="Gene3D" id="3.40.640.10">
    <property type="entry name" value="Type I PLP-dependent aspartate aminotransferase-like (Major domain)"/>
    <property type="match status" value="1"/>
</dbReference>
<dbReference type="InterPro" id="IPR020578">
    <property type="entry name" value="Aminotrans_V_PyrdxlP_BS"/>
</dbReference>
<dbReference type="InterPro" id="IPR015422">
    <property type="entry name" value="PyrdxlP-dep_Trfase_small"/>
</dbReference>
<dbReference type="InterPro" id="IPR015421">
    <property type="entry name" value="PyrdxlP-dep_Trfase_major"/>
</dbReference>
<evidence type="ECO:0000256" key="3">
    <source>
        <dbReference type="ARBA" id="ARBA00022898"/>
    </source>
</evidence>
<organism evidence="7 8">
    <name type="scientific">Clostridium collagenovorans DSM 3089</name>
    <dbReference type="NCBI Taxonomy" id="1121306"/>
    <lineage>
        <taxon>Bacteria</taxon>
        <taxon>Bacillati</taxon>
        <taxon>Bacillota</taxon>
        <taxon>Clostridia</taxon>
        <taxon>Eubacteriales</taxon>
        <taxon>Clostridiaceae</taxon>
        <taxon>Clostridium</taxon>
    </lineage>
</organism>
<reference evidence="7 8" key="1">
    <citation type="submission" date="2016-11" db="EMBL/GenBank/DDBJ databases">
        <authorList>
            <person name="Jaros S."/>
            <person name="Januszkiewicz K."/>
            <person name="Wedrychowicz H."/>
        </authorList>
    </citation>
    <scope>NUCLEOTIDE SEQUENCE [LARGE SCALE GENOMIC DNA]</scope>
    <source>
        <strain evidence="7 8">DSM 3089</strain>
    </source>
</reference>
<dbReference type="EMBL" id="FQXP01000003">
    <property type="protein sequence ID" value="SHH50616.1"/>
    <property type="molecule type" value="Genomic_DNA"/>
</dbReference>
<keyword evidence="3" id="KW-0663">Pyridoxal phosphate</keyword>
<dbReference type="STRING" id="1121306.SAMN02745196_00600"/>
<accession>A0A1M5TIT8</accession>
<dbReference type="Gene3D" id="3.90.1150.10">
    <property type="entry name" value="Aspartate Aminotransferase, domain 1"/>
    <property type="match status" value="1"/>
</dbReference>
<dbReference type="OrthoDB" id="9804366at2"/>
<proteinExistence type="inferred from homology"/>
<keyword evidence="8" id="KW-1185">Reference proteome</keyword>
<comment type="cofactor">
    <cofactor evidence="1 5">
        <name>pyridoxal 5'-phosphate</name>
        <dbReference type="ChEBI" id="CHEBI:597326"/>
    </cofactor>
</comment>
<dbReference type="SUPFAM" id="SSF53383">
    <property type="entry name" value="PLP-dependent transferases"/>
    <property type="match status" value="1"/>
</dbReference>
<evidence type="ECO:0000313" key="8">
    <source>
        <dbReference type="Proteomes" id="UP000184526"/>
    </source>
</evidence>
<evidence type="ECO:0000256" key="1">
    <source>
        <dbReference type="ARBA" id="ARBA00001933"/>
    </source>
</evidence>
<keyword evidence="7" id="KW-0456">Lyase</keyword>
<dbReference type="AlphaFoldDB" id="A0A1M5TIT8"/>
<dbReference type="PROSITE" id="PS00595">
    <property type="entry name" value="AA_TRANSFER_CLASS_5"/>
    <property type="match status" value="1"/>
</dbReference>
<evidence type="ECO:0000256" key="2">
    <source>
        <dbReference type="ARBA" id="ARBA00010447"/>
    </source>
</evidence>
<dbReference type="InterPro" id="IPR015424">
    <property type="entry name" value="PyrdxlP-dep_Trfase"/>
</dbReference>
<dbReference type="InterPro" id="IPR000192">
    <property type="entry name" value="Aminotrans_V_dom"/>
</dbReference>
<dbReference type="PANTHER" id="PTHR43586">
    <property type="entry name" value="CYSTEINE DESULFURASE"/>
    <property type="match status" value="1"/>
</dbReference>
<dbReference type="GO" id="GO:0016829">
    <property type="term" value="F:lyase activity"/>
    <property type="evidence" value="ECO:0007669"/>
    <property type="project" value="UniProtKB-KW"/>
</dbReference>
<evidence type="ECO:0000313" key="7">
    <source>
        <dbReference type="EMBL" id="SHH50616.1"/>
    </source>
</evidence>
<feature type="domain" description="Aminotransferase class V" evidence="6">
    <location>
        <begin position="32"/>
        <end position="426"/>
    </location>
</feature>
<dbReference type="GO" id="GO:0031071">
    <property type="term" value="F:cysteine desulfurase activity"/>
    <property type="evidence" value="ECO:0007669"/>
    <property type="project" value="UniProtKB-EC"/>
</dbReference>
<dbReference type="PANTHER" id="PTHR43586:SF8">
    <property type="entry name" value="CYSTEINE DESULFURASE 1, CHLOROPLASTIC"/>
    <property type="match status" value="1"/>
</dbReference>